<feature type="repeat" description="TPR" evidence="1">
    <location>
        <begin position="653"/>
        <end position="686"/>
    </location>
</feature>
<evidence type="ECO:0000259" key="2">
    <source>
        <dbReference type="PROSITE" id="PS50943"/>
    </source>
</evidence>
<dbReference type="Gene3D" id="3.40.50.300">
    <property type="entry name" value="P-loop containing nucleotide triphosphate hydrolases"/>
    <property type="match status" value="1"/>
</dbReference>
<organism evidence="3 4">
    <name type="scientific">Amycolatopsis magusensis</name>
    <dbReference type="NCBI Taxonomy" id="882444"/>
    <lineage>
        <taxon>Bacteria</taxon>
        <taxon>Bacillati</taxon>
        <taxon>Actinomycetota</taxon>
        <taxon>Actinomycetes</taxon>
        <taxon>Pseudonocardiales</taxon>
        <taxon>Pseudonocardiaceae</taxon>
        <taxon>Amycolatopsis</taxon>
    </lineage>
</organism>
<dbReference type="SMART" id="SM00530">
    <property type="entry name" value="HTH_XRE"/>
    <property type="match status" value="1"/>
</dbReference>
<protein>
    <submittedName>
        <fullName evidence="3">Tetratricopeptide (TPR) repeat protein/transcriptional regulator with XRE-family HTH domain</fullName>
    </submittedName>
</protein>
<accession>A0ABS4PXQ7</accession>
<dbReference type="Pfam" id="PF00931">
    <property type="entry name" value="NB-ARC"/>
    <property type="match status" value="1"/>
</dbReference>
<dbReference type="Pfam" id="PF13560">
    <property type="entry name" value="HTH_31"/>
    <property type="match status" value="1"/>
</dbReference>
<dbReference type="Gene3D" id="1.10.260.40">
    <property type="entry name" value="lambda repressor-like DNA-binding domains"/>
    <property type="match status" value="1"/>
</dbReference>
<feature type="repeat" description="TPR" evidence="1">
    <location>
        <begin position="733"/>
        <end position="766"/>
    </location>
</feature>
<dbReference type="SMART" id="SM00028">
    <property type="entry name" value="TPR"/>
    <property type="match status" value="7"/>
</dbReference>
<keyword evidence="1" id="KW-0802">TPR repeat</keyword>
<sequence length="827" mass="88657">MSSPVGEPALAALLRGWRDRALLTQEQLAARTGLNVRSVRRLEAGELVRPRSASVRALADALGLDDTERASLTRAVSGTSPVRRTGTVPRQLPAPVSTFVGRSRELALLTEPSPEGAMVVTAIDGMAGAGKTSLAVHAAHRLSSRFPDGDLFADLRGHAHGTTAVDPADLLARLLAVLGVDGDSIPAHLDDRSALYRSLLADRRMLVVLDNAADEAQVRPLLPGSGGCRVFVTSRRRLVGLDGVTTVSVGVMPTPDAIALFTAAAGGERVEGASPEALAELAGRCGALPLALRLAAARLRAHPSWTVPHLLRRLDAGHRTLTELRGGQQSVLSALELSYQDLNAAQSRAYRLLGLHPGAHVTPAAATALLGTSVAAASAVLDELLEVHLLEEPVPGRFAFHDLIRVHAAEAAEREEADVVRRTALDRLLEHYGRTASAVMDHLYPYEADMRPQLPHATAETPEDAAGWLDAELPNLLPLARAAAEHDFAAHTRHLAGTLHRCLRTRGRYSEAEGLHERALSTARAAGDRLGEVEALLGLGELDSLRGHHEAAAEKAARAVSLARAIEHRPGELRALISLGFVKLELMELKEAADHYAEALDLARALTHRTGELDALIGASHVERVLGKDDRAVEHLTSALDLARATGHHTSEARALNGLGYVHLKRDEPGPATDRFTRALELARDTGYRVGELSSLAALGDLHHLAGRHQQARECFQDIADLAGQIGNRNWQFEAIHSLGRLQYDAGNFPEALDHHAQALALATDLDQPSDQARAHDGLACAHHALTRHEQARHHWSQALDILTALGVEETDERGVDVRSLQARLTG</sequence>
<dbReference type="Pfam" id="PF13424">
    <property type="entry name" value="TPR_12"/>
    <property type="match status" value="3"/>
</dbReference>
<dbReference type="InterPro" id="IPR001387">
    <property type="entry name" value="Cro/C1-type_HTH"/>
</dbReference>
<dbReference type="EMBL" id="JAGGMS010000001">
    <property type="protein sequence ID" value="MBP2183665.1"/>
    <property type="molecule type" value="Genomic_DNA"/>
</dbReference>
<dbReference type="InterPro" id="IPR011990">
    <property type="entry name" value="TPR-like_helical_dom_sf"/>
</dbReference>
<dbReference type="InterPro" id="IPR027417">
    <property type="entry name" value="P-loop_NTPase"/>
</dbReference>
<comment type="caution">
    <text evidence="3">The sequence shown here is derived from an EMBL/GenBank/DDBJ whole genome shotgun (WGS) entry which is preliminary data.</text>
</comment>
<dbReference type="PROSITE" id="PS50005">
    <property type="entry name" value="TPR"/>
    <property type="match status" value="2"/>
</dbReference>
<dbReference type="SUPFAM" id="SSF52540">
    <property type="entry name" value="P-loop containing nucleoside triphosphate hydrolases"/>
    <property type="match status" value="1"/>
</dbReference>
<dbReference type="InterPro" id="IPR019734">
    <property type="entry name" value="TPR_rpt"/>
</dbReference>
<dbReference type="SUPFAM" id="SSF48452">
    <property type="entry name" value="TPR-like"/>
    <property type="match status" value="2"/>
</dbReference>
<dbReference type="PANTHER" id="PTHR47691">
    <property type="entry name" value="REGULATOR-RELATED"/>
    <property type="match status" value="1"/>
</dbReference>
<evidence type="ECO:0000313" key="3">
    <source>
        <dbReference type="EMBL" id="MBP2183665.1"/>
    </source>
</evidence>
<dbReference type="Proteomes" id="UP000741013">
    <property type="component" value="Unassembled WGS sequence"/>
</dbReference>
<keyword evidence="4" id="KW-1185">Reference proteome</keyword>
<dbReference type="InterPro" id="IPR010982">
    <property type="entry name" value="Lambda_DNA-bd_dom_sf"/>
</dbReference>
<reference evidence="3 4" key="1">
    <citation type="submission" date="2021-03" db="EMBL/GenBank/DDBJ databases">
        <title>Sequencing the genomes of 1000 actinobacteria strains.</title>
        <authorList>
            <person name="Klenk H.-P."/>
        </authorList>
    </citation>
    <scope>NUCLEOTIDE SEQUENCE [LARGE SCALE GENOMIC DNA]</scope>
    <source>
        <strain evidence="3 4">DSM 45510</strain>
    </source>
</reference>
<proteinExistence type="predicted"/>
<evidence type="ECO:0000313" key="4">
    <source>
        <dbReference type="Proteomes" id="UP000741013"/>
    </source>
</evidence>
<name>A0ABS4PXQ7_9PSEU</name>
<dbReference type="CDD" id="cd00093">
    <property type="entry name" value="HTH_XRE"/>
    <property type="match status" value="1"/>
</dbReference>
<dbReference type="PRINTS" id="PR00364">
    <property type="entry name" value="DISEASERSIST"/>
</dbReference>
<dbReference type="PROSITE" id="PS50943">
    <property type="entry name" value="HTH_CROC1"/>
    <property type="match status" value="1"/>
</dbReference>
<dbReference type="RefSeq" id="WP_209666812.1">
    <property type="nucleotide sequence ID" value="NZ_JAGGMS010000001.1"/>
</dbReference>
<dbReference type="PANTHER" id="PTHR47691:SF3">
    <property type="entry name" value="HTH-TYPE TRANSCRIPTIONAL REGULATOR RV0890C-RELATED"/>
    <property type="match status" value="1"/>
</dbReference>
<feature type="domain" description="HTH cro/C1-type" evidence="2">
    <location>
        <begin position="14"/>
        <end position="69"/>
    </location>
</feature>
<dbReference type="InterPro" id="IPR002182">
    <property type="entry name" value="NB-ARC"/>
</dbReference>
<dbReference type="SUPFAM" id="SSF47413">
    <property type="entry name" value="lambda repressor-like DNA-binding domains"/>
    <property type="match status" value="1"/>
</dbReference>
<dbReference type="Gene3D" id="1.25.40.10">
    <property type="entry name" value="Tetratricopeptide repeat domain"/>
    <property type="match status" value="2"/>
</dbReference>
<evidence type="ECO:0000256" key="1">
    <source>
        <dbReference type="PROSITE-ProRule" id="PRU00339"/>
    </source>
</evidence>
<gene>
    <name evidence="3" type="ORF">JOM49_005191</name>
</gene>